<evidence type="ECO:0000256" key="1">
    <source>
        <dbReference type="ARBA" id="ARBA00022723"/>
    </source>
</evidence>
<gene>
    <name evidence="4" type="ORF">J6I44_03115</name>
</gene>
<keyword evidence="1" id="KW-0479">Metal-binding</keyword>
<organism evidence="4 5">
    <name type="scientific">Fodinibius salsisoli</name>
    <dbReference type="NCBI Taxonomy" id="2820877"/>
    <lineage>
        <taxon>Bacteria</taxon>
        <taxon>Pseudomonadati</taxon>
        <taxon>Balneolota</taxon>
        <taxon>Balneolia</taxon>
        <taxon>Balneolales</taxon>
        <taxon>Balneolaceae</taxon>
        <taxon>Fodinibius</taxon>
    </lineage>
</organism>
<comment type="caution">
    <text evidence="4">The sequence shown here is derived from an EMBL/GenBank/DDBJ whole genome shotgun (WGS) entry which is preliminary data.</text>
</comment>
<sequence length="128" mass="15155">MRRSTFFKTLFGLPFGGVLAKLFQSKNDKPEYLLNKFYVTGFQYYEGPSLIDEIKVGEQLILVVYPDNEYDKFAVEIYRNDIMLGHIPRTDNKHISRMLQQNVSLFCEVIEVNPDRKPWKMLKVEVWL</sequence>
<feature type="domain" description="HIRAN" evidence="3">
    <location>
        <begin position="32"/>
        <end position="128"/>
    </location>
</feature>
<evidence type="ECO:0000313" key="5">
    <source>
        <dbReference type="Proteomes" id="UP001207918"/>
    </source>
</evidence>
<reference evidence="4 5" key="1">
    <citation type="submission" date="2021-03" db="EMBL/GenBank/DDBJ databases">
        <title>Aliifodinibius sp. nov., a new bacterium isolated from saline soil.</title>
        <authorList>
            <person name="Galisteo C."/>
            <person name="De La Haba R."/>
            <person name="Sanchez-Porro C."/>
            <person name="Ventosa A."/>
        </authorList>
    </citation>
    <scope>NUCLEOTIDE SEQUENCE [LARGE SCALE GENOMIC DNA]</scope>
    <source>
        <strain evidence="4 5">1BSP15-2V2</strain>
    </source>
</reference>
<dbReference type="RefSeq" id="WP_265764494.1">
    <property type="nucleotide sequence ID" value="NZ_JAGGJA010000002.1"/>
</dbReference>
<keyword evidence="5" id="KW-1185">Reference proteome</keyword>
<dbReference type="Proteomes" id="UP001207918">
    <property type="component" value="Unassembled WGS sequence"/>
</dbReference>
<keyword evidence="2" id="KW-0378">Hydrolase</keyword>
<dbReference type="EMBL" id="JAGGJA010000002">
    <property type="protein sequence ID" value="MCW9705823.1"/>
    <property type="molecule type" value="Genomic_DNA"/>
</dbReference>
<dbReference type="InterPro" id="IPR014905">
    <property type="entry name" value="HIRAN"/>
</dbReference>
<dbReference type="Gene3D" id="3.30.70.2330">
    <property type="match status" value="1"/>
</dbReference>
<evidence type="ECO:0000259" key="3">
    <source>
        <dbReference type="SMART" id="SM00910"/>
    </source>
</evidence>
<proteinExistence type="predicted"/>
<evidence type="ECO:0000313" key="4">
    <source>
        <dbReference type="EMBL" id="MCW9705823.1"/>
    </source>
</evidence>
<evidence type="ECO:0000256" key="2">
    <source>
        <dbReference type="ARBA" id="ARBA00022801"/>
    </source>
</evidence>
<protein>
    <submittedName>
        <fullName evidence="4">HIRAN domain-containing protein</fullName>
    </submittedName>
</protein>
<dbReference type="SMART" id="SM00910">
    <property type="entry name" value="HIRAN"/>
    <property type="match status" value="1"/>
</dbReference>
<name>A0ABT3PJ73_9BACT</name>
<accession>A0ABT3PJ73</accession>
<dbReference type="Pfam" id="PF08797">
    <property type="entry name" value="HIRAN"/>
    <property type="match status" value="1"/>
</dbReference>